<dbReference type="InterPro" id="IPR036259">
    <property type="entry name" value="MFS_trans_sf"/>
</dbReference>
<dbReference type="Proteomes" id="UP000298327">
    <property type="component" value="Unassembled WGS sequence"/>
</dbReference>
<feature type="transmembrane region" description="Helical" evidence="3">
    <location>
        <begin position="670"/>
        <end position="694"/>
    </location>
</feature>
<evidence type="ECO:0000256" key="1">
    <source>
        <dbReference type="ARBA" id="ARBA00004141"/>
    </source>
</evidence>
<gene>
    <name evidence="5" type="ORF">EVG20_g3466</name>
</gene>
<feature type="region of interest" description="Disordered" evidence="2">
    <location>
        <begin position="867"/>
        <end position="891"/>
    </location>
</feature>
<evidence type="ECO:0000313" key="6">
    <source>
        <dbReference type="Proteomes" id="UP000298327"/>
    </source>
</evidence>
<protein>
    <recommendedName>
        <fullName evidence="4">Major facilitator superfamily (MFS) profile domain-containing protein</fullName>
    </recommendedName>
</protein>
<feature type="transmembrane region" description="Helical" evidence="3">
    <location>
        <begin position="534"/>
        <end position="555"/>
    </location>
</feature>
<evidence type="ECO:0000259" key="4">
    <source>
        <dbReference type="PROSITE" id="PS50850"/>
    </source>
</evidence>
<feature type="transmembrane region" description="Helical" evidence="3">
    <location>
        <begin position="561"/>
        <end position="580"/>
    </location>
</feature>
<dbReference type="InterPro" id="IPR020846">
    <property type="entry name" value="MFS_dom"/>
</dbReference>
<feature type="region of interest" description="Disordered" evidence="2">
    <location>
        <begin position="414"/>
        <end position="435"/>
    </location>
</feature>
<feature type="transmembrane region" description="Helical" evidence="3">
    <location>
        <begin position="464"/>
        <end position="485"/>
    </location>
</feature>
<comment type="subcellular location">
    <subcellularLocation>
        <location evidence="1">Membrane</location>
        <topology evidence="1">Multi-pass membrane protein</topology>
    </subcellularLocation>
</comment>
<dbReference type="PROSITE" id="PS50850">
    <property type="entry name" value="MFS"/>
    <property type="match status" value="1"/>
</dbReference>
<accession>A0A4Y9Z229</accession>
<dbReference type="OrthoDB" id="2105912at2759"/>
<organism evidence="5 6">
    <name type="scientific">Dentipellis fragilis</name>
    <dbReference type="NCBI Taxonomy" id="205917"/>
    <lineage>
        <taxon>Eukaryota</taxon>
        <taxon>Fungi</taxon>
        <taxon>Dikarya</taxon>
        <taxon>Basidiomycota</taxon>
        <taxon>Agaricomycotina</taxon>
        <taxon>Agaricomycetes</taxon>
        <taxon>Russulales</taxon>
        <taxon>Hericiaceae</taxon>
        <taxon>Dentipellis</taxon>
    </lineage>
</organism>
<feature type="transmembrane region" description="Helical" evidence="3">
    <location>
        <begin position="621"/>
        <end position="641"/>
    </location>
</feature>
<evidence type="ECO:0000256" key="3">
    <source>
        <dbReference type="SAM" id="Phobius"/>
    </source>
</evidence>
<dbReference type="InterPro" id="IPR011701">
    <property type="entry name" value="MFS"/>
</dbReference>
<feature type="transmembrane region" description="Helical" evidence="3">
    <location>
        <begin position="505"/>
        <end position="522"/>
    </location>
</feature>
<keyword evidence="3" id="KW-1133">Transmembrane helix</keyword>
<feature type="transmembrane region" description="Helical" evidence="3">
    <location>
        <begin position="592"/>
        <end position="615"/>
    </location>
</feature>
<dbReference type="GO" id="GO:0022857">
    <property type="term" value="F:transmembrane transporter activity"/>
    <property type="evidence" value="ECO:0007669"/>
    <property type="project" value="InterPro"/>
</dbReference>
<dbReference type="STRING" id="205917.A0A4Y9Z229"/>
<feature type="transmembrane region" description="Helical" evidence="3">
    <location>
        <begin position="825"/>
        <end position="843"/>
    </location>
</feature>
<dbReference type="CDD" id="cd17324">
    <property type="entry name" value="MFS_NepI_like"/>
    <property type="match status" value="1"/>
</dbReference>
<feature type="region of interest" description="Disordered" evidence="2">
    <location>
        <begin position="101"/>
        <end position="141"/>
    </location>
</feature>
<dbReference type="PANTHER" id="PTHR42910:SF1">
    <property type="entry name" value="MAJOR FACILITATOR SUPERFAMILY (MFS) PROFILE DOMAIN-CONTAINING PROTEIN"/>
    <property type="match status" value="1"/>
</dbReference>
<keyword evidence="3" id="KW-0812">Transmembrane</keyword>
<evidence type="ECO:0000256" key="2">
    <source>
        <dbReference type="SAM" id="MobiDB-lite"/>
    </source>
</evidence>
<keyword evidence="6" id="KW-1185">Reference proteome</keyword>
<name>A0A4Y9Z229_9AGAM</name>
<dbReference type="Pfam" id="PF07690">
    <property type="entry name" value="MFS_1"/>
    <property type="match status" value="1"/>
</dbReference>
<sequence>MCFLSRWLMDWAMYGARTRATDVSDSCRNDNCRCVETVDPVELVSPDNIRHQADRGCSAVIDAPVRVCSVLYLLQPRAPPPTVLMFFGRAMHLPSYPPKFSAMTDLNPPDGDPPTYDDENVGERPAPPQRKRSYSQAFAPPETPYPTSDEFWYNVYNSMQPSVHSRREYGPFMRRETPEPPQAFVRTEGSAARYSTHGAPARLPTVMIPELRERLGGPMQAPPCPNTMHGHSHPTIVPDNMRPGQGQHRHAELTQFVTISPPIIHAPVEGPRSFGSPPHSHQEGMHVIPTYDGAQHRNVQMFDDFQESAQRRTYRGFQIRNCDCYRRQPDVLRICDYKAQWNGPDLLKVTTYYQVPHTASSKQYELELMWDDPTSVAVPIDSPRRHRPWIWCHVVQVGNPHGRPTIDMIVTAAEGESTSSGSSTSAVGGNDKLSLKKEPPLSKDFGLIPIPRRVRYDVDVPPEFGIWLSVLFGVTCTFSVANLYYCQPLLIKLSQSFNVSYSEVSRIPTLLQAGYAVGLLLISPMGDLVRRRPLVLISTLVPTALTIGLAATSSIVAFQTLSFFIGVSTVAAPVLIPLAADLAPPARRASAMAIVLSGLLLGIVIARVFAGLIAQFASWRIVYYAAVGIQAAVLATLYFTVPDYPAKNAGMTYIGILWSMAKLAVTEPQLIQACLILIASDACFTNFWVTLTFILGRAPYHYSTLVIGLFGLIGLFGVTMAPFVGRLVDRLVPWYGALFATLCLAATWAIQTGAGGVSIVAVVIACLGLDLFGQMQQLSLTTSVFGISDDARSRLNALMILSIFIGQVMGTAVGTKVYLDHGWRASGAVSLGWVGWQLVILLLRGPYVDRYTWFGYKGGAAWRKEDQADVGEDAADDEKKQDVTEQAVNPV</sequence>
<feature type="transmembrane region" description="Helical" evidence="3">
    <location>
        <begin position="795"/>
        <end position="819"/>
    </location>
</feature>
<dbReference type="EMBL" id="SEOQ01000156">
    <property type="protein sequence ID" value="TFY68675.1"/>
    <property type="molecule type" value="Genomic_DNA"/>
</dbReference>
<dbReference type="PANTHER" id="PTHR42910">
    <property type="entry name" value="TRANSPORTER SCO4007-RELATED"/>
    <property type="match status" value="1"/>
</dbReference>
<feature type="compositionally biased region" description="Low complexity" evidence="2">
    <location>
        <begin position="414"/>
        <end position="426"/>
    </location>
</feature>
<feature type="transmembrane region" description="Helical" evidence="3">
    <location>
        <begin position="731"/>
        <end position="750"/>
    </location>
</feature>
<proteinExistence type="predicted"/>
<feature type="transmembrane region" description="Helical" evidence="3">
    <location>
        <begin position="756"/>
        <end position="774"/>
    </location>
</feature>
<dbReference type="AlphaFoldDB" id="A0A4Y9Z229"/>
<dbReference type="SUPFAM" id="SSF103473">
    <property type="entry name" value="MFS general substrate transporter"/>
    <property type="match status" value="1"/>
</dbReference>
<reference evidence="5 6" key="1">
    <citation type="submission" date="2019-02" db="EMBL/GenBank/DDBJ databases">
        <title>Genome sequencing of the rare red list fungi Dentipellis fragilis.</title>
        <authorList>
            <person name="Buettner E."/>
            <person name="Kellner H."/>
        </authorList>
    </citation>
    <scope>NUCLEOTIDE SEQUENCE [LARGE SCALE GENOMIC DNA]</scope>
    <source>
        <strain evidence="5 6">DSM 105465</strain>
    </source>
</reference>
<evidence type="ECO:0000313" key="5">
    <source>
        <dbReference type="EMBL" id="TFY68675.1"/>
    </source>
</evidence>
<feature type="transmembrane region" description="Helical" evidence="3">
    <location>
        <begin position="700"/>
        <end position="724"/>
    </location>
</feature>
<dbReference type="Gene3D" id="1.20.1250.20">
    <property type="entry name" value="MFS general substrate transporter like domains"/>
    <property type="match status" value="1"/>
</dbReference>
<dbReference type="GO" id="GO:0016020">
    <property type="term" value="C:membrane"/>
    <property type="evidence" value="ECO:0007669"/>
    <property type="project" value="UniProtKB-SubCell"/>
</dbReference>
<keyword evidence="3" id="KW-0472">Membrane</keyword>
<comment type="caution">
    <text evidence="5">The sequence shown here is derived from an EMBL/GenBank/DDBJ whole genome shotgun (WGS) entry which is preliminary data.</text>
</comment>
<feature type="domain" description="Major facilitator superfamily (MFS) profile" evidence="4">
    <location>
        <begin position="465"/>
        <end position="852"/>
    </location>
</feature>